<evidence type="ECO:0000313" key="4">
    <source>
        <dbReference type="EMBL" id="GGY27860.1"/>
    </source>
</evidence>
<dbReference type="InterPro" id="IPR015510">
    <property type="entry name" value="PGRP"/>
</dbReference>
<sequence>MQFVTRAQWGARPSRYDLAYIADTRGVKVHYEGSPVPASLARPENHGQCAGRARAIQASHLANREENYSDIAYNALVCPHGYVFEGRGTHRKTGANGTSALNAAHYAVCAMVGDEGLTEPTDAQLNGLRDAVEWLREDGGAGNEIKGHRDGYATACPGGPLYAWVQRGAPRPGGGGGTPPSQYEPFPGAQWFRNQPRSAVITAMGRRLVTEGCSAYREGPGPQWTEADRQSYARWQRRLGYSGDDADGWPGPTSWAALKVPKV</sequence>
<dbReference type="NCBIfam" id="NF038080">
    <property type="entry name" value="PG_bind_siph"/>
    <property type="match status" value="1"/>
</dbReference>
<dbReference type="Proteomes" id="UP000600946">
    <property type="component" value="Unassembled WGS sequence"/>
</dbReference>
<dbReference type="InterPro" id="IPR002502">
    <property type="entry name" value="Amidase_domain"/>
</dbReference>
<dbReference type="PANTHER" id="PTHR11022">
    <property type="entry name" value="PEPTIDOGLYCAN RECOGNITION PROTEIN"/>
    <property type="match status" value="1"/>
</dbReference>
<dbReference type="PANTHER" id="PTHR11022:SF41">
    <property type="entry name" value="PEPTIDOGLYCAN-RECOGNITION PROTEIN LC-RELATED"/>
    <property type="match status" value="1"/>
</dbReference>
<evidence type="ECO:0000259" key="3">
    <source>
        <dbReference type="SMART" id="SM00701"/>
    </source>
</evidence>
<evidence type="ECO:0000256" key="1">
    <source>
        <dbReference type="ARBA" id="ARBA00007553"/>
    </source>
</evidence>
<feature type="region of interest" description="Disordered" evidence="2">
    <location>
        <begin position="167"/>
        <end position="186"/>
    </location>
</feature>
<organism evidence="4 5">
    <name type="scientific">Streptomyces xanthochromogenes</name>
    <dbReference type="NCBI Taxonomy" id="67384"/>
    <lineage>
        <taxon>Bacteria</taxon>
        <taxon>Bacillati</taxon>
        <taxon>Actinomycetota</taxon>
        <taxon>Actinomycetes</taxon>
        <taxon>Kitasatosporales</taxon>
        <taxon>Streptomycetaceae</taxon>
        <taxon>Streptomyces</taxon>
    </lineage>
</organism>
<gene>
    <name evidence="4" type="ORF">GCM10010326_21780</name>
</gene>
<keyword evidence="5" id="KW-1185">Reference proteome</keyword>
<dbReference type="SMART" id="SM00701">
    <property type="entry name" value="PGRP"/>
    <property type="match status" value="1"/>
</dbReference>
<dbReference type="CDD" id="cd06583">
    <property type="entry name" value="PGRP"/>
    <property type="match status" value="1"/>
</dbReference>
<dbReference type="EMBL" id="BMUU01000003">
    <property type="protein sequence ID" value="GGY27860.1"/>
    <property type="molecule type" value="Genomic_DNA"/>
</dbReference>
<evidence type="ECO:0000313" key="5">
    <source>
        <dbReference type="Proteomes" id="UP000600946"/>
    </source>
</evidence>
<dbReference type="InterPro" id="IPR047763">
    <property type="entry name" value="PG_bind_dom_phiBT1-type"/>
</dbReference>
<name>A0ABQ2ZYV8_9ACTN</name>
<dbReference type="GeneID" id="96290167"/>
<accession>A0ABQ2ZYV8</accession>
<dbReference type="SUPFAM" id="SSF55846">
    <property type="entry name" value="N-acetylmuramoyl-L-alanine amidase-like"/>
    <property type="match status" value="1"/>
</dbReference>
<dbReference type="InterPro" id="IPR006619">
    <property type="entry name" value="PGRP_domain_met/bac"/>
</dbReference>
<dbReference type="RefSeq" id="WP_190026898.1">
    <property type="nucleotide sequence ID" value="NZ_BMUU01000003.1"/>
</dbReference>
<reference evidence="5" key="1">
    <citation type="journal article" date="2019" name="Int. J. Syst. Evol. Microbiol.">
        <title>The Global Catalogue of Microorganisms (GCM) 10K type strain sequencing project: providing services to taxonomists for standard genome sequencing and annotation.</title>
        <authorList>
            <consortium name="The Broad Institute Genomics Platform"/>
            <consortium name="The Broad Institute Genome Sequencing Center for Infectious Disease"/>
            <person name="Wu L."/>
            <person name="Ma J."/>
        </authorList>
    </citation>
    <scope>NUCLEOTIDE SEQUENCE [LARGE SCALE GENOMIC DNA]</scope>
    <source>
        <strain evidence="5">JCM 4594</strain>
    </source>
</reference>
<dbReference type="InterPro" id="IPR036505">
    <property type="entry name" value="Amidase/PGRP_sf"/>
</dbReference>
<proteinExistence type="inferred from homology"/>
<comment type="similarity">
    <text evidence="1">Belongs to the N-acetylmuramoyl-L-alanine amidase 2 family.</text>
</comment>
<feature type="domain" description="Peptidoglycan recognition protein family" evidence="3">
    <location>
        <begin position="1"/>
        <end position="152"/>
    </location>
</feature>
<protein>
    <recommendedName>
        <fullName evidence="3">Peptidoglycan recognition protein family domain-containing protein</fullName>
    </recommendedName>
</protein>
<dbReference type="Gene3D" id="3.40.80.10">
    <property type="entry name" value="Peptidoglycan recognition protein-like"/>
    <property type="match status" value="1"/>
</dbReference>
<evidence type="ECO:0000256" key="2">
    <source>
        <dbReference type="SAM" id="MobiDB-lite"/>
    </source>
</evidence>
<dbReference type="Pfam" id="PF01510">
    <property type="entry name" value="Amidase_2"/>
    <property type="match status" value="1"/>
</dbReference>
<comment type="caution">
    <text evidence="4">The sequence shown here is derived from an EMBL/GenBank/DDBJ whole genome shotgun (WGS) entry which is preliminary data.</text>
</comment>